<sequence>MKNIIVKVNNATQTIAEHNIITQDGKPTVIRAVQNANYELFDKAMGRAPNHIVTKRVGDDLHVSMEDDGESSDLIIEGFYDYPQSALIGLAEDGGYYYYIPDSGEVADYVTELESGNIEGQALGGEHQVTPWWVSAGDVEGFNAMPWLVGLAGVGIVGAALSNNGGSGGSSVPPVTEPDNIIIARDLIAQAEAAEAQAEQLLAAAAEDGVISQAEADAIVEANAEVARTKDAAQEAVDALPESVEKAQLQTRADDVNEVTVPPVTPVDQPVDTTAAQDLLAQAEAAEAQAEQLLTDANADGIISQAEADAIVAANAEVARTKDAAQEAVDALPESVEKAQLQTRADDVNEVTVPPVTPVDQPVDSDAPNAPTVVINADGTAISGKAQPGSDIAIDTNGDGTPDYTATADANGNYSVDTSAAPLINGETVSATATDEDGTSAPGTDTASGDTNDTALKHRLW</sequence>
<name>A0AAU6PTK3_9GAMM</name>
<keyword evidence="1" id="KW-0175">Coiled coil</keyword>
<evidence type="ECO:0000313" key="6">
    <source>
        <dbReference type="Proteomes" id="UP000829560"/>
    </source>
</evidence>
<organism evidence="5 6">
    <name type="scientific">Psychrobacter raelei</name>
    <dbReference type="NCBI Taxonomy" id="2565531"/>
    <lineage>
        <taxon>Bacteria</taxon>
        <taxon>Pseudomonadati</taxon>
        <taxon>Pseudomonadota</taxon>
        <taxon>Gammaproteobacteria</taxon>
        <taxon>Moraxellales</taxon>
        <taxon>Moraxellaceae</taxon>
        <taxon>Psychrobacter</taxon>
    </lineage>
</organism>
<gene>
    <name evidence="5" type="ORF">MN210_18585</name>
</gene>
<evidence type="ECO:0000259" key="4">
    <source>
        <dbReference type="Pfam" id="PF22775"/>
    </source>
</evidence>
<feature type="domain" description="Minor extracellular protease Epr GA-like" evidence="4">
    <location>
        <begin position="183"/>
        <end position="268"/>
    </location>
</feature>
<evidence type="ECO:0000256" key="2">
    <source>
        <dbReference type="SAM" id="MobiDB-lite"/>
    </source>
</evidence>
<reference evidence="5" key="1">
    <citation type="submission" date="2024-03" db="EMBL/GenBank/DDBJ databases">
        <title>Psychrobacter raelis sp. nov. isolated from a dog with peritonitis.</title>
        <authorList>
            <person name="Schiavone A."/>
            <person name="Manzulli V."/>
            <person name="Camarda A."/>
            <person name="Cafiero M.A."/>
            <person name="Vasco I."/>
            <person name="Marino L."/>
            <person name="Pennuzzi G."/>
            <person name="Serrecchia L."/>
            <person name="Galante D."/>
            <person name="Pugliese N."/>
        </authorList>
    </citation>
    <scope>NUCLEOTIDE SEQUENCE</scope>
    <source>
        <strain evidence="5">PraFG1</strain>
    </source>
</reference>
<dbReference type="EMBL" id="CP093310">
    <property type="protein sequence ID" value="WXX23741.1"/>
    <property type="molecule type" value="Genomic_DNA"/>
</dbReference>
<feature type="domain" description="Minor extracellular protease Epr GA-like" evidence="4">
    <location>
        <begin position="273"/>
        <end position="360"/>
    </location>
</feature>
<accession>A0AAU6PTK3</accession>
<dbReference type="Gene3D" id="2.60.40.10">
    <property type="entry name" value="Immunoglobulins"/>
    <property type="match status" value="1"/>
</dbReference>
<feature type="coiled-coil region" evidence="1">
    <location>
        <begin position="184"/>
        <end position="239"/>
    </location>
</feature>
<protein>
    <submittedName>
        <fullName evidence="5">Ig-like domain-containing protein</fullName>
    </submittedName>
</protein>
<dbReference type="KEGG" id="prae:MN210_18585"/>
<dbReference type="RefSeq" id="WP_338411923.1">
    <property type="nucleotide sequence ID" value="NZ_CP093310.2"/>
</dbReference>
<dbReference type="Pfam" id="PF22775">
    <property type="entry name" value="GA_3"/>
    <property type="match status" value="2"/>
</dbReference>
<feature type="domain" description="Bacterial Ig" evidence="3">
    <location>
        <begin position="367"/>
        <end position="446"/>
    </location>
</feature>
<evidence type="ECO:0000256" key="1">
    <source>
        <dbReference type="SAM" id="Coils"/>
    </source>
</evidence>
<feature type="compositionally biased region" description="Polar residues" evidence="2">
    <location>
        <begin position="441"/>
        <end position="454"/>
    </location>
</feature>
<evidence type="ECO:0000259" key="3">
    <source>
        <dbReference type="Pfam" id="PF17936"/>
    </source>
</evidence>
<dbReference type="InterPro" id="IPR054725">
    <property type="entry name" value="Epr_GA-like"/>
</dbReference>
<proteinExistence type="predicted"/>
<dbReference type="Pfam" id="PF17936">
    <property type="entry name" value="Big_6"/>
    <property type="match status" value="1"/>
</dbReference>
<evidence type="ECO:0000313" key="5">
    <source>
        <dbReference type="EMBL" id="WXX23741.1"/>
    </source>
</evidence>
<feature type="region of interest" description="Disordered" evidence="2">
    <location>
        <begin position="431"/>
        <end position="461"/>
    </location>
</feature>
<dbReference type="AlphaFoldDB" id="A0AAU6PTK3"/>
<dbReference type="InterPro" id="IPR013783">
    <property type="entry name" value="Ig-like_fold"/>
</dbReference>
<keyword evidence="6" id="KW-1185">Reference proteome</keyword>
<dbReference type="Proteomes" id="UP000829560">
    <property type="component" value="Chromosome"/>
</dbReference>
<dbReference type="InterPro" id="IPR041498">
    <property type="entry name" value="Big_6"/>
</dbReference>